<proteinExistence type="predicted"/>
<name>A0A1V6CBL8_UNCT6</name>
<dbReference type="EMBL" id="MWDQ01000046">
    <property type="protein sequence ID" value="OQB74269.1"/>
    <property type="molecule type" value="Genomic_DNA"/>
</dbReference>
<accession>A0A1V6CBL8</accession>
<organism evidence="1">
    <name type="scientific">candidate division TA06 bacterium ADurb.Bin131</name>
    <dbReference type="NCBI Taxonomy" id="1852827"/>
    <lineage>
        <taxon>Bacteria</taxon>
        <taxon>Bacteria division TA06</taxon>
    </lineage>
</organism>
<reference evidence="1" key="1">
    <citation type="submission" date="2017-02" db="EMBL/GenBank/DDBJ databases">
        <title>Delving into the versatile metabolic prowess of the omnipresent phylum Bacteroidetes.</title>
        <authorList>
            <person name="Nobu M.K."/>
            <person name="Mei R."/>
            <person name="Narihiro T."/>
            <person name="Kuroda K."/>
            <person name="Liu W.-T."/>
        </authorList>
    </citation>
    <scope>NUCLEOTIDE SEQUENCE</scope>
    <source>
        <strain evidence="1">ADurb.Bin131</strain>
    </source>
</reference>
<gene>
    <name evidence="1" type="ORF">BWX89_00591</name>
</gene>
<dbReference type="Gene3D" id="2.120.10.10">
    <property type="match status" value="1"/>
</dbReference>
<comment type="caution">
    <text evidence="1">The sequence shown here is derived from an EMBL/GenBank/DDBJ whole genome shotgun (WGS) entry which is preliminary data.</text>
</comment>
<protein>
    <submittedName>
        <fullName evidence="1">Uncharacterized protein</fullName>
    </submittedName>
</protein>
<sequence>MTYGYRRPPYRVKGCISEDNGNSWDIKNEIIICFDGEHGPQFNTGGR</sequence>
<evidence type="ECO:0000313" key="1">
    <source>
        <dbReference type="EMBL" id="OQB74269.1"/>
    </source>
</evidence>
<dbReference type="AlphaFoldDB" id="A0A1V6CBL8"/>
<dbReference type="Proteomes" id="UP000485562">
    <property type="component" value="Unassembled WGS sequence"/>
</dbReference>